<evidence type="ECO:0000256" key="3">
    <source>
        <dbReference type="ARBA" id="ARBA00023239"/>
    </source>
</evidence>
<dbReference type="NCBIfam" id="NF002018">
    <property type="entry name" value="PRK00823.1-3"/>
    <property type="match status" value="1"/>
</dbReference>
<dbReference type="HAMAP" id="MF_00434">
    <property type="entry name" value="Pterin_4_alpha"/>
    <property type="match status" value="1"/>
</dbReference>
<evidence type="ECO:0000256" key="2">
    <source>
        <dbReference type="ARBA" id="ARBA00006472"/>
    </source>
</evidence>
<evidence type="ECO:0000256" key="4">
    <source>
        <dbReference type="HAMAP-Rule" id="MF_00434"/>
    </source>
</evidence>
<dbReference type="InterPro" id="IPR036428">
    <property type="entry name" value="PCD_sf"/>
</dbReference>
<organism evidence="5 6">
    <name type="scientific">Corticibacter populi</name>
    <dbReference type="NCBI Taxonomy" id="1550736"/>
    <lineage>
        <taxon>Bacteria</taxon>
        <taxon>Pseudomonadati</taxon>
        <taxon>Pseudomonadota</taxon>
        <taxon>Betaproteobacteria</taxon>
        <taxon>Burkholderiales</taxon>
        <taxon>Comamonadaceae</taxon>
        <taxon>Corticibacter</taxon>
    </lineage>
</organism>
<evidence type="ECO:0000313" key="6">
    <source>
        <dbReference type="Proteomes" id="UP000278006"/>
    </source>
</evidence>
<dbReference type="CDD" id="cd00914">
    <property type="entry name" value="PCD_DCoH_subfamily_b"/>
    <property type="match status" value="1"/>
</dbReference>
<name>A0A3M6QRX1_9BURK</name>
<dbReference type="RefSeq" id="WP_122229372.1">
    <property type="nucleotide sequence ID" value="NZ_RDQO01000003.1"/>
</dbReference>
<accession>A0A3M6QRX1</accession>
<dbReference type="Proteomes" id="UP000278006">
    <property type="component" value="Unassembled WGS sequence"/>
</dbReference>
<sequence>MKRLTDLEREAALSAIPEWQYAAERGGLIHRRFVLRDFTEAFAFMTQIALHAEKSDHHPEWRNVYNRVDITLTTHDAGGLSQRDIALAQQIDRIHAHLGTGTQAQVHTRQT</sequence>
<reference evidence="5 6" key="1">
    <citation type="submission" date="2018-10" db="EMBL/GenBank/DDBJ databases">
        <title>Draft genome of Cortibacter populi DSM10536.</title>
        <authorList>
            <person name="Bernier A.-M."/>
            <person name="Bernard K."/>
        </authorList>
    </citation>
    <scope>NUCLEOTIDE SEQUENCE [LARGE SCALE GENOMIC DNA]</scope>
    <source>
        <strain evidence="5 6">DSM 105136</strain>
    </source>
</reference>
<gene>
    <name evidence="5" type="ORF">D8I35_11480</name>
</gene>
<dbReference type="Gene3D" id="3.30.1360.20">
    <property type="entry name" value="Transcriptional coactivator/pterin dehydratase"/>
    <property type="match status" value="1"/>
</dbReference>
<comment type="catalytic activity">
    <reaction evidence="1 4">
        <text>(4aS,6R)-4a-hydroxy-L-erythro-5,6,7,8-tetrahydrobiopterin = (6R)-L-erythro-6,7-dihydrobiopterin + H2O</text>
        <dbReference type="Rhea" id="RHEA:11920"/>
        <dbReference type="ChEBI" id="CHEBI:15377"/>
        <dbReference type="ChEBI" id="CHEBI:15642"/>
        <dbReference type="ChEBI" id="CHEBI:43120"/>
        <dbReference type="EC" id="4.2.1.96"/>
    </reaction>
</comment>
<comment type="similarity">
    <text evidence="2 4">Belongs to the pterin-4-alpha-carbinolamine dehydratase family.</text>
</comment>
<comment type="caution">
    <text evidence="5">The sequence shown here is derived from an EMBL/GenBank/DDBJ whole genome shotgun (WGS) entry which is preliminary data.</text>
</comment>
<evidence type="ECO:0000313" key="5">
    <source>
        <dbReference type="EMBL" id="RMX05778.1"/>
    </source>
</evidence>
<dbReference type="InterPro" id="IPR001533">
    <property type="entry name" value="Pterin_deHydtase"/>
</dbReference>
<dbReference type="Pfam" id="PF01329">
    <property type="entry name" value="Pterin_4a"/>
    <property type="match status" value="1"/>
</dbReference>
<keyword evidence="3 4" id="KW-0456">Lyase</keyword>
<keyword evidence="6" id="KW-1185">Reference proteome</keyword>
<dbReference type="EMBL" id="RDQO01000003">
    <property type="protein sequence ID" value="RMX05778.1"/>
    <property type="molecule type" value="Genomic_DNA"/>
</dbReference>
<dbReference type="PANTHER" id="PTHR12599">
    <property type="entry name" value="PTERIN-4-ALPHA-CARBINOLAMINE DEHYDRATASE"/>
    <property type="match status" value="1"/>
</dbReference>
<dbReference type="NCBIfam" id="NF002017">
    <property type="entry name" value="PRK00823.1-2"/>
    <property type="match status" value="1"/>
</dbReference>
<dbReference type="GO" id="GO:0006729">
    <property type="term" value="P:tetrahydrobiopterin biosynthetic process"/>
    <property type="evidence" value="ECO:0007669"/>
    <property type="project" value="InterPro"/>
</dbReference>
<dbReference type="AlphaFoldDB" id="A0A3M6QRX1"/>
<evidence type="ECO:0000256" key="1">
    <source>
        <dbReference type="ARBA" id="ARBA00001554"/>
    </source>
</evidence>
<dbReference type="SUPFAM" id="SSF55248">
    <property type="entry name" value="PCD-like"/>
    <property type="match status" value="1"/>
</dbReference>
<dbReference type="EC" id="4.2.1.96" evidence="4"/>
<dbReference type="GO" id="GO:0008124">
    <property type="term" value="F:4-alpha-hydroxytetrahydrobiopterin dehydratase activity"/>
    <property type="evidence" value="ECO:0007669"/>
    <property type="project" value="UniProtKB-UniRule"/>
</dbReference>
<dbReference type="PANTHER" id="PTHR12599:SF0">
    <property type="entry name" value="PTERIN-4-ALPHA-CARBINOLAMINE DEHYDRATASE"/>
    <property type="match status" value="1"/>
</dbReference>
<proteinExistence type="inferred from homology"/>
<dbReference type="OrthoDB" id="9794987at2"/>
<protein>
    <recommendedName>
        <fullName evidence="4">Putative pterin-4-alpha-carbinolamine dehydratase</fullName>
        <shortName evidence="4">PHS</shortName>
        <ecNumber evidence="4">4.2.1.96</ecNumber>
    </recommendedName>
    <alternativeName>
        <fullName evidence="4">4-alpha-hydroxy-tetrahydropterin dehydratase</fullName>
    </alternativeName>
    <alternativeName>
        <fullName evidence="4">Pterin carbinolamine dehydratase</fullName>
        <shortName evidence="4">PCD</shortName>
    </alternativeName>
</protein>